<feature type="domain" description="DUF4440" evidence="1">
    <location>
        <begin position="15"/>
        <end position="114"/>
    </location>
</feature>
<evidence type="ECO:0000313" key="3">
    <source>
        <dbReference type="Proteomes" id="UP001201812"/>
    </source>
</evidence>
<organism evidence="2 3">
    <name type="scientific">Ditylenchus destructor</name>
    <dbReference type="NCBI Taxonomy" id="166010"/>
    <lineage>
        <taxon>Eukaryota</taxon>
        <taxon>Metazoa</taxon>
        <taxon>Ecdysozoa</taxon>
        <taxon>Nematoda</taxon>
        <taxon>Chromadorea</taxon>
        <taxon>Rhabditida</taxon>
        <taxon>Tylenchina</taxon>
        <taxon>Tylenchomorpha</taxon>
        <taxon>Sphaerularioidea</taxon>
        <taxon>Anguinidae</taxon>
        <taxon>Anguininae</taxon>
        <taxon>Ditylenchus</taxon>
    </lineage>
</organism>
<keyword evidence="3" id="KW-1185">Reference proteome</keyword>
<dbReference type="Pfam" id="PF14534">
    <property type="entry name" value="DUF4440"/>
    <property type="match status" value="1"/>
</dbReference>
<accession>A0AAD4QYZ4</accession>
<dbReference type="EMBL" id="JAKKPZ010000201">
    <property type="protein sequence ID" value="KAI1698871.1"/>
    <property type="molecule type" value="Genomic_DNA"/>
</dbReference>
<dbReference type="InterPro" id="IPR027843">
    <property type="entry name" value="DUF4440"/>
</dbReference>
<name>A0AAD4QYZ4_9BILA</name>
<evidence type="ECO:0000313" key="2">
    <source>
        <dbReference type="EMBL" id="KAI1698871.1"/>
    </source>
</evidence>
<dbReference type="SUPFAM" id="SSF54427">
    <property type="entry name" value="NTF2-like"/>
    <property type="match status" value="1"/>
</dbReference>
<dbReference type="AlphaFoldDB" id="A0AAD4QYZ4"/>
<reference evidence="2" key="1">
    <citation type="submission" date="2022-01" db="EMBL/GenBank/DDBJ databases">
        <title>Genome Sequence Resource for Two Populations of Ditylenchus destructor, the Migratory Endoparasitic Phytonematode.</title>
        <authorList>
            <person name="Zhang H."/>
            <person name="Lin R."/>
            <person name="Xie B."/>
        </authorList>
    </citation>
    <scope>NUCLEOTIDE SEQUENCE</scope>
    <source>
        <strain evidence="2">BazhouSP</strain>
    </source>
</reference>
<dbReference type="InterPro" id="IPR032710">
    <property type="entry name" value="NTF2-like_dom_sf"/>
</dbReference>
<evidence type="ECO:0000259" key="1">
    <source>
        <dbReference type="Pfam" id="PF14534"/>
    </source>
</evidence>
<gene>
    <name evidence="2" type="ORF">DdX_17669</name>
</gene>
<sequence>MPLSQKEVDCLMHGLEEEFRKAFTDRDAKAIAELYHPQATLVFTGVKCDYGREAILKTYQEFMAAAPAPFQIFPELNAEAANGEYLITRGKYTWKDDEKKHYEQVFKKGADGKYLIYHDEFTP</sequence>
<dbReference type="Gene3D" id="3.10.450.50">
    <property type="match status" value="1"/>
</dbReference>
<dbReference type="Proteomes" id="UP001201812">
    <property type="component" value="Unassembled WGS sequence"/>
</dbReference>
<protein>
    <recommendedName>
        <fullName evidence="1">DUF4440 domain-containing protein</fullName>
    </recommendedName>
</protein>
<proteinExistence type="predicted"/>
<comment type="caution">
    <text evidence="2">The sequence shown here is derived from an EMBL/GenBank/DDBJ whole genome shotgun (WGS) entry which is preliminary data.</text>
</comment>